<dbReference type="InterPro" id="IPR047324">
    <property type="entry name" value="LbH_gamma_CA-like"/>
</dbReference>
<accession>A0A9X3N7Z3</accession>
<name>A0A9X3N7Z3_9ACTN</name>
<evidence type="ECO:0000256" key="2">
    <source>
        <dbReference type="ARBA" id="ARBA00022737"/>
    </source>
</evidence>
<evidence type="ECO:0000313" key="3">
    <source>
        <dbReference type="EMBL" id="MDA0181184.1"/>
    </source>
</evidence>
<dbReference type="InterPro" id="IPR018357">
    <property type="entry name" value="Hexapep_transf_CS"/>
</dbReference>
<evidence type="ECO:0000313" key="4">
    <source>
        <dbReference type="Proteomes" id="UP001147653"/>
    </source>
</evidence>
<dbReference type="AlphaFoldDB" id="A0A9X3N7Z3"/>
<dbReference type="SUPFAM" id="SSF51161">
    <property type="entry name" value="Trimeric LpxA-like enzymes"/>
    <property type="match status" value="1"/>
</dbReference>
<dbReference type="CDD" id="cd04645">
    <property type="entry name" value="LbH_gamma_CA_like"/>
    <property type="match status" value="1"/>
</dbReference>
<keyword evidence="1" id="KW-0808">Transferase</keyword>
<protein>
    <submittedName>
        <fullName evidence="3">Gamma carbonic anhydrase family protein</fullName>
    </submittedName>
</protein>
<evidence type="ECO:0000256" key="1">
    <source>
        <dbReference type="ARBA" id="ARBA00022679"/>
    </source>
</evidence>
<dbReference type="RefSeq" id="WP_270025494.1">
    <property type="nucleotide sequence ID" value="NZ_JAPDDP010000019.1"/>
</dbReference>
<dbReference type="PANTHER" id="PTHR13061">
    <property type="entry name" value="DYNACTIN SUBUNIT P25"/>
    <property type="match status" value="1"/>
</dbReference>
<dbReference type="InterPro" id="IPR011004">
    <property type="entry name" value="Trimer_LpxA-like_sf"/>
</dbReference>
<keyword evidence="2" id="KW-0677">Repeat</keyword>
<gene>
    <name evidence="3" type="ORF">OJ997_12830</name>
</gene>
<dbReference type="Gene3D" id="2.160.10.10">
    <property type="entry name" value="Hexapeptide repeat proteins"/>
    <property type="match status" value="1"/>
</dbReference>
<comment type="caution">
    <text evidence="3">The sequence shown here is derived from an EMBL/GenBank/DDBJ whole genome shotgun (WGS) entry which is preliminary data.</text>
</comment>
<reference evidence="3" key="1">
    <citation type="submission" date="2022-10" db="EMBL/GenBank/DDBJ databases">
        <title>The WGS of Solirubrobacter phytolaccae KCTC 29190.</title>
        <authorList>
            <person name="Jiang Z."/>
        </authorList>
    </citation>
    <scope>NUCLEOTIDE SEQUENCE</scope>
    <source>
        <strain evidence="3">KCTC 29190</strain>
    </source>
</reference>
<keyword evidence="4" id="KW-1185">Reference proteome</keyword>
<dbReference type="PANTHER" id="PTHR13061:SF29">
    <property type="entry name" value="GAMMA CARBONIC ANHYDRASE-LIKE 1, MITOCHONDRIAL-RELATED"/>
    <property type="match status" value="1"/>
</dbReference>
<dbReference type="GO" id="GO:0016740">
    <property type="term" value="F:transferase activity"/>
    <property type="evidence" value="ECO:0007669"/>
    <property type="project" value="UniProtKB-KW"/>
</dbReference>
<dbReference type="Proteomes" id="UP001147653">
    <property type="component" value="Unassembled WGS sequence"/>
</dbReference>
<organism evidence="3 4">
    <name type="scientific">Solirubrobacter phytolaccae</name>
    <dbReference type="NCBI Taxonomy" id="1404360"/>
    <lineage>
        <taxon>Bacteria</taxon>
        <taxon>Bacillati</taxon>
        <taxon>Actinomycetota</taxon>
        <taxon>Thermoleophilia</taxon>
        <taxon>Solirubrobacterales</taxon>
        <taxon>Solirubrobacteraceae</taxon>
        <taxon>Solirubrobacter</taxon>
    </lineage>
</organism>
<sequence length="171" mass="17610">MATIIELDGVRPRIAEDAYVAPTAVLIGDVEVAAGASIWFGAVLRGDNSAIRIGEGSNVQDNCVIHCAKDLPTIVGANVTVGHMAMLEGCTIDDGSLIGMGAIVLQRASVGSGSLIAAGAVVGEGVEIPPGVLAAGIPARVKKEIAGESQRWVESAAREYQSKRLRYMGRG</sequence>
<proteinExistence type="predicted"/>
<dbReference type="InterPro" id="IPR050484">
    <property type="entry name" value="Transf_Hexapept/Carb_Anhydrase"/>
</dbReference>
<dbReference type="EMBL" id="JAPDDP010000019">
    <property type="protein sequence ID" value="MDA0181184.1"/>
    <property type="molecule type" value="Genomic_DNA"/>
</dbReference>
<dbReference type="PROSITE" id="PS00101">
    <property type="entry name" value="HEXAPEP_TRANSFERASES"/>
    <property type="match status" value="1"/>
</dbReference>